<accession>A0A7X0SIT1</accession>
<gene>
    <name evidence="1" type="ORF">H7C18_07065</name>
</gene>
<dbReference type="GO" id="GO:0030246">
    <property type="term" value="F:carbohydrate binding"/>
    <property type="evidence" value="ECO:0007669"/>
    <property type="project" value="InterPro"/>
</dbReference>
<evidence type="ECO:0000313" key="1">
    <source>
        <dbReference type="EMBL" id="MBB6730661.1"/>
    </source>
</evidence>
<dbReference type="InterPro" id="IPR027839">
    <property type="entry name" value="DUF4432"/>
</dbReference>
<dbReference type="GO" id="GO:0003824">
    <property type="term" value="F:catalytic activity"/>
    <property type="evidence" value="ECO:0007669"/>
    <property type="project" value="InterPro"/>
</dbReference>
<dbReference type="Proteomes" id="UP000564644">
    <property type="component" value="Unassembled WGS sequence"/>
</dbReference>
<protein>
    <submittedName>
        <fullName evidence="1">DUF5107 domain-containing protein</fullName>
    </submittedName>
</protein>
<dbReference type="SUPFAM" id="SSF74650">
    <property type="entry name" value="Galactose mutarotase-like"/>
    <property type="match status" value="1"/>
</dbReference>
<reference evidence="1 2" key="1">
    <citation type="submission" date="2020-08" db="EMBL/GenBank/DDBJ databases">
        <title>Cohnella phylogeny.</title>
        <authorList>
            <person name="Dunlap C."/>
        </authorList>
    </citation>
    <scope>NUCLEOTIDE SEQUENCE [LARGE SCALE GENOMIC DNA]</scope>
    <source>
        <strain evidence="1 2">CBP 2801</strain>
    </source>
</reference>
<comment type="caution">
    <text evidence="1">The sequence shown here is derived from an EMBL/GenBank/DDBJ whole genome shotgun (WGS) entry which is preliminary data.</text>
</comment>
<dbReference type="InterPro" id="IPR011013">
    <property type="entry name" value="Gal_mutarotase_sf_dom"/>
</dbReference>
<evidence type="ECO:0000313" key="2">
    <source>
        <dbReference type="Proteomes" id="UP000564644"/>
    </source>
</evidence>
<dbReference type="RefSeq" id="WP_185128325.1">
    <property type="nucleotide sequence ID" value="NZ_JACJVO010000008.1"/>
</dbReference>
<dbReference type="InterPro" id="IPR014718">
    <property type="entry name" value="GH-type_carb-bd"/>
</dbReference>
<dbReference type="Gene3D" id="2.70.98.10">
    <property type="match status" value="1"/>
</dbReference>
<dbReference type="EMBL" id="JACJVO010000008">
    <property type="protein sequence ID" value="MBB6730661.1"/>
    <property type="molecule type" value="Genomic_DNA"/>
</dbReference>
<sequence>MTVRVDTDWTYRDLRTVILENDRLKVVIMPELGAKIWQITYKPRGKDLLWQHPRLKPRPLPFHAVYDDQFFGGWDELFPNDMPETIGEEAYPDHGELWTLPWQFAVWQTGPQEASVRLWTETPISNCRVEKTITLRAGEAKLRFRHFIANNGREDLPYLWKLHAAMAVDGDARIDLPAENVYVEEFGKPRIGQTGVTYRWPYATDEEGVRRDMRKALPDSAGVGEFQYAIGMKEGWCAITHAKEKIGFALAYDKRRLPHCWLFASYGGWRGLNTVVLEPCTGYPAGVNDGVRQGTHAVLKPGVPFECEIVAAVFEGLDGVSSVDREGNVAGIKQEGKRTR</sequence>
<organism evidence="1 2">
    <name type="scientific">Cohnella zeiphila</name>
    <dbReference type="NCBI Taxonomy" id="2761120"/>
    <lineage>
        <taxon>Bacteria</taxon>
        <taxon>Bacillati</taxon>
        <taxon>Bacillota</taxon>
        <taxon>Bacilli</taxon>
        <taxon>Bacillales</taxon>
        <taxon>Paenibacillaceae</taxon>
        <taxon>Cohnella</taxon>
    </lineage>
</organism>
<name>A0A7X0SIT1_9BACL</name>
<keyword evidence="2" id="KW-1185">Reference proteome</keyword>
<dbReference type="AlphaFoldDB" id="A0A7X0SIT1"/>
<dbReference type="Pfam" id="PF14486">
    <property type="entry name" value="DUF4432"/>
    <property type="match status" value="1"/>
</dbReference>
<dbReference type="GO" id="GO:0005975">
    <property type="term" value="P:carbohydrate metabolic process"/>
    <property type="evidence" value="ECO:0007669"/>
    <property type="project" value="InterPro"/>
</dbReference>
<proteinExistence type="predicted"/>